<sequence length="292" mass="32854">MKFQRMTAGGWIFNCVNVWILLIISVVTLYPFLYVLAASLSDQLFIQQGHIGVIPKGFQIEAYKRVIEYPMLGRSYLNTVTYTVVGTAISLVLTICAAYPLSRRDLPGRKTLITLVLIPMLFNGGLIPTFLVVNALGMRNTIWAIVIPTAIASFYVFVQKTFFEQIPTELEDAAKIDGCSYMQTLIRIILPLSVPSLVTIGLFYGVSEWNSFFPAMIYLNDEKLFPVQILLRDIVIRNQTDLVMIDVYDDKNLISESIKYATLIVTTLPILIIYPFIQKYLVQGSLIGSVKG</sequence>
<feature type="transmembrane region" description="Helical" evidence="7">
    <location>
        <begin position="142"/>
        <end position="163"/>
    </location>
</feature>
<keyword evidence="5 7" id="KW-1133">Transmembrane helix</keyword>
<dbReference type="GO" id="GO:0005886">
    <property type="term" value="C:plasma membrane"/>
    <property type="evidence" value="ECO:0007669"/>
    <property type="project" value="UniProtKB-SubCell"/>
</dbReference>
<dbReference type="InterPro" id="IPR000515">
    <property type="entry name" value="MetI-like"/>
</dbReference>
<dbReference type="InterPro" id="IPR035906">
    <property type="entry name" value="MetI-like_sf"/>
</dbReference>
<organism evidence="9 10">
    <name type="scientific">Paenibacillus whitsoniae</name>
    <dbReference type="NCBI Taxonomy" id="2496558"/>
    <lineage>
        <taxon>Bacteria</taxon>
        <taxon>Bacillati</taxon>
        <taxon>Bacillota</taxon>
        <taxon>Bacilli</taxon>
        <taxon>Bacillales</taxon>
        <taxon>Paenibacillaceae</taxon>
        <taxon>Paenibacillus</taxon>
    </lineage>
</organism>
<feature type="transmembrane region" description="Helical" evidence="7">
    <location>
        <begin position="12"/>
        <end position="33"/>
    </location>
</feature>
<reference evidence="9 10" key="1">
    <citation type="submission" date="2018-12" db="EMBL/GenBank/DDBJ databases">
        <title>Bacillus ochoae sp. nov., Paenibacillus whitsoniae sp. nov., Paenibacillus spiritus sp. nov. Isolated from the Mars Exploration Rover during spacecraft assembly.</title>
        <authorList>
            <person name="Seuylemezian A."/>
            <person name="Vaishampayan P."/>
        </authorList>
    </citation>
    <scope>NUCLEOTIDE SEQUENCE [LARGE SCALE GENOMIC DNA]</scope>
    <source>
        <strain evidence="9 10">MER 54</strain>
    </source>
</reference>
<dbReference type="OrthoDB" id="157184at2"/>
<dbReference type="GO" id="GO:0055085">
    <property type="term" value="P:transmembrane transport"/>
    <property type="evidence" value="ECO:0007669"/>
    <property type="project" value="InterPro"/>
</dbReference>
<evidence type="ECO:0000256" key="3">
    <source>
        <dbReference type="ARBA" id="ARBA00022475"/>
    </source>
</evidence>
<dbReference type="Pfam" id="PF00528">
    <property type="entry name" value="BPD_transp_1"/>
    <property type="match status" value="1"/>
</dbReference>
<feature type="transmembrane region" description="Helical" evidence="7">
    <location>
        <begin position="184"/>
        <end position="206"/>
    </location>
</feature>
<keyword evidence="10" id="KW-1185">Reference proteome</keyword>
<evidence type="ECO:0000256" key="2">
    <source>
        <dbReference type="ARBA" id="ARBA00022448"/>
    </source>
</evidence>
<evidence type="ECO:0000259" key="8">
    <source>
        <dbReference type="PROSITE" id="PS50928"/>
    </source>
</evidence>
<feature type="domain" description="ABC transmembrane type-1" evidence="8">
    <location>
        <begin position="76"/>
        <end position="277"/>
    </location>
</feature>
<dbReference type="Proteomes" id="UP000276128">
    <property type="component" value="Unassembled WGS sequence"/>
</dbReference>
<dbReference type="RefSeq" id="WP_126140785.1">
    <property type="nucleotide sequence ID" value="NZ_RXHU01000022.1"/>
</dbReference>
<dbReference type="SUPFAM" id="SSF161098">
    <property type="entry name" value="MetI-like"/>
    <property type="match status" value="1"/>
</dbReference>
<dbReference type="PANTHER" id="PTHR43744:SF9">
    <property type="entry name" value="POLYGALACTURONAN_RHAMNOGALACTURONAN TRANSPORT SYSTEM PERMEASE PROTEIN YTCP"/>
    <property type="match status" value="1"/>
</dbReference>
<keyword evidence="3" id="KW-1003">Cell membrane</keyword>
<keyword evidence="4 7" id="KW-0812">Transmembrane</keyword>
<comment type="caution">
    <text evidence="9">The sequence shown here is derived from an EMBL/GenBank/DDBJ whole genome shotgun (WGS) entry which is preliminary data.</text>
</comment>
<evidence type="ECO:0000313" key="9">
    <source>
        <dbReference type="EMBL" id="RTE10203.1"/>
    </source>
</evidence>
<dbReference type="CDD" id="cd06261">
    <property type="entry name" value="TM_PBP2"/>
    <property type="match status" value="1"/>
</dbReference>
<evidence type="ECO:0000256" key="1">
    <source>
        <dbReference type="ARBA" id="ARBA00004651"/>
    </source>
</evidence>
<name>A0A3S0A5P9_9BACL</name>
<evidence type="ECO:0000256" key="5">
    <source>
        <dbReference type="ARBA" id="ARBA00022989"/>
    </source>
</evidence>
<keyword evidence="6 7" id="KW-0472">Membrane</keyword>
<dbReference type="Gene3D" id="1.10.3720.10">
    <property type="entry name" value="MetI-like"/>
    <property type="match status" value="1"/>
</dbReference>
<dbReference type="AlphaFoldDB" id="A0A3S0A5P9"/>
<evidence type="ECO:0000256" key="6">
    <source>
        <dbReference type="ARBA" id="ARBA00023136"/>
    </source>
</evidence>
<dbReference type="PANTHER" id="PTHR43744">
    <property type="entry name" value="ABC TRANSPORTER PERMEASE PROTEIN MG189-RELATED-RELATED"/>
    <property type="match status" value="1"/>
</dbReference>
<dbReference type="PROSITE" id="PS50928">
    <property type="entry name" value="ABC_TM1"/>
    <property type="match status" value="1"/>
</dbReference>
<comment type="similarity">
    <text evidence="7">Belongs to the binding-protein-dependent transport system permease family.</text>
</comment>
<gene>
    <name evidence="9" type="ORF">EJQ19_08545</name>
</gene>
<proteinExistence type="inferred from homology"/>
<feature type="transmembrane region" description="Helical" evidence="7">
    <location>
        <begin position="80"/>
        <end position="101"/>
    </location>
</feature>
<evidence type="ECO:0000313" key="10">
    <source>
        <dbReference type="Proteomes" id="UP000276128"/>
    </source>
</evidence>
<comment type="subcellular location">
    <subcellularLocation>
        <location evidence="1 7">Cell membrane</location>
        <topology evidence="1 7">Multi-pass membrane protein</topology>
    </subcellularLocation>
</comment>
<evidence type="ECO:0000256" key="4">
    <source>
        <dbReference type="ARBA" id="ARBA00022692"/>
    </source>
</evidence>
<evidence type="ECO:0000256" key="7">
    <source>
        <dbReference type="RuleBase" id="RU363032"/>
    </source>
</evidence>
<dbReference type="EMBL" id="RXHU01000022">
    <property type="protein sequence ID" value="RTE10203.1"/>
    <property type="molecule type" value="Genomic_DNA"/>
</dbReference>
<accession>A0A3S0A5P9</accession>
<feature type="transmembrane region" description="Helical" evidence="7">
    <location>
        <begin position="258"/>
        <end position="277"/>
    </location>
</feature>
<protein>
    <submittedName>
        <fullName evidence="9">Carbohydrate ABC transporter permease</fullName>
    </submittedName>
</protein>
<keyword evidence="2 7" id="KW-0813">Transport</keyword>
<feature type="transmembrane region" description="Helical" evidence="7">
    <location>
        <begin position="113"/>
        <end position="136"/>
    </location>
</feature>